<name>A0A3B6A0D8_WHEAT</name>
<feature type="compositionally biased region" description="Basic residues" evidence="1">
    <location>
        <begin position="318"/>
        <end position="328"/>
    </location>
</feature>
<dbReference type="AlphaFoldDB" id="A0A3B6A0D8"/>
<evidence type="ECO:0000313" key="3">
    <source>
        <dbReference type="Proteomes" id="UP000019116"/>
    </source>
</evidence>
<feature type="region of interest" description="Disordered" evidence="1">
    <location>
        <begin position="310"/>
        <end position="336"/>
    </location>
</feature>
<evidence type="ECO:0000313" key="2">
    <source>
        <dbReference type="EnsemblPlants" id="TraesCS1D02G339300.1.cds1"/>
    </source>
</evidence>
<reference evidence="2" key="1">
    <citation type="submission" date="2018-08" db="EMBL/GenBank/DDBJ databases">
        <authorList>
            <person name="Rossello M."/>
        </authorList>
    </citation>
    <scope>NUCLEOTIDE SEQUENCE [LARGE SCALE GENOMIC DNA]</scope>
    <source>
        <strain evidence="2">cv. Chinese Spring</strain>
    </source>
</reference>
<protein>
    <submittedName>
        <fullName evidence="2">Uncharacterized protein</fullName>
    </submittedName>
</protein>
<keyword evidence="3" id="KW-1185">Reference proteome</keyword>
<dbReference type="OMA" id="VADQREG"/>
<dbReference type="Gramene" id="TraesCS1D02G339300.1">
    <property type="protein sequence ID" value="TraesCS1D02G339300.1.cds1"/>
    <property type="gene ID" value="TraesCS1D02G339300"/>
</dbReference>
<dbReference type="OrthoDB" id="721195at2759"/>
<proteinExistence type="predicted"/>
<dbReference type="Proteomes" id="UP000019116">
    <property type="component" value="Chromosome 1D"/>
</dbReference>
<accession>A0A3B6A0D8</accession>
<sequence>MVHCLAAHHHHFHGLLLRLPPFLATAHQGPHRSLQLRRLHEVVPFPVHLQRHGHAHVADQREGVEMLLRAQRPWQHRHAEPQTLQNGVPAAVGDEAPHGGVRQYLLLRRPLGPHEPSFLCLPQETLREKLRQVRVAGVLCAARDVHRQPTEHPQEAVAAALQAPRYLVRLRLGQESFAPEAEEQHGRRRLRVEPPQALVRLLLSLGVSGWRQRQHWADRVHARGAGSTCAPTFSDGCKDARLQLGCRVDDDAAGFHVAPAGVHEPLVGRTLPFQQGPREDGRRHRREAGQVESTFHLLELNNHLVVQSGRAQEERQHRSAGGKVHVRRHGELTGHV</sequence>
<reference evidence="2" key="2">
    <citation type="submission" date="2018-10" db="UniProtKB">
        <authorList>
            <consortium name="EnsemblPlants"/>
        </authorList>
    </citation>
    <scope>IDENTIFICATION</scope>
</reference>
<organism evidence="2">
    <name type="scientific">Triticum aestivum</name>
    <name type="common">Wheat</name>
    <dbReference type="NCBI Taxonomy" id="4565"/>
    <lineage>
        <taxon>Eukaryota</taxon>
        <taxon>Viridiplantae</taxon>
        <taxon>Streptophyta</taxon>
        <taxon>Embryophyta</taxon>
        <taxon>Tracheophyta</taxon>
        <taxon>Spermatophyta</taxon>
        <taxon>Magnoliopsida</taxon>
        <taxon>Liliopsida</taxon>
        <taxon>Poales</taxon>
        <taxon>Poaceae</taxon>
        <taxon>BOP clade</taxon>
        <taxon>Pooideae</taxon>
        <taxon>Triticodae</taxon>
        <taxon>Triticeae</taxon>
        <taxon>Triticinae</taxon>
        <taxon>Triticum</taxon>
    </lineage>
</organism>
<evidence type="ECO:0000256" key="1">
    <source>
        <dbReference type="SAM" id="MobiDB-lite"/>
    </source>
</evidence>
<dbReference type="Gramene" id="TraesCS1D03G0802200.1">
    <property type="protein sequence ID" value="TraesCS1D03G0802200.1.CDS1"/>
    <property type="gene ID" value="TraesCS1D03G0802200"/>
</dbReference>
<dbReference type="EnsemblPlants" id="TraesCS1D02G339300.1">
    <property type="protein sequence ID" value="TraesCS1D02G339300.1.cds1"/>
    <property type="gene ID" value="TraesCS1D02G339300"/>
</dbReference>